<keyword evidence="1" id="KW-0456">Lyase</keyword>
<dbReference type="GO" id="GO:0005737">
    <property type="term" value="C:cytoplasm"/>
    <property type="evidence" value="ECO:0007669"/>
    <property type="project" value="TreeGrafter"/>
</dbReference>
<evidence type="ECO:0000313" key="3">
    <source>
        <dbReference type="EMBL" id="NNM72820.1"/>
    </source>
</evidence>
<dbReference type="GO" id="GO:0016831">
    <property type="term" value="F:carboxy-lyase activity"/>
    <property type="evidence" value="ECO:0007669"/>
    <property type="project" value="InterPro"/>
</dbReference>
<dbReference type="InterPro" id="IPR006680">
    <property type="entry name" value="Amidohydro-rel"/>
</dbReference>
<feature type="domain" description="Amidohydrolase-related" evidence="2">
    <location>
        <begin position="43"/>
        <end position="395"/>
    </location>
</feature>
<evidence type="ECO:0000259" key="2">
    <source>
        <dbReference type="Pfam" id="PF04909"/>
    </source>
</evidence>
<dbReference type="Proteomes" id="UP000564885">
    <property type="component" value="Unassembled WGS sequence"/>
</dbReference>
<dbReference type="InterPro" id="IPR032465">
    <property type="entry name" value="ACMSD"/>
</dbReference>
<evidence type="ECO:0000256" key="1">
    <source>
        <dbReference type="ARBA" id="ARBA00023239"/>
    </source>
</evidence>
<dbReference type="EMBL" id="JABEPP010000003">
    <property type="protein sequence ID" value="NNM72820.1"/>
    <property type="molecule type" value="Genomic_DNA"/>
</dbReference>
<evidence type="ECO:0000313" key="4">
    <source>
        <dbReference type="Proteomes" id="UP000564885"/>
    </source>
</evidence>
<keyword evidence="3" id="KW-0378">Hydrolase</keyword>
<dbReference type="GO" id="GO:0019748">
    <property type="term" value="P:secondary metabolic process"/>
    <property type="evidence" value="ECO:0007669"/>
    <property type="project" value="TreeGrafter"/>
</dbReference>
<reference evidence="3 4" key="1">
    <citation type="submission" date="2020-04" db="EMBL/GenBank/DDBJ databases">
        <title>Enterovirga sp. isolate from soil.</title>
        <authorList>
            <person name="Chea S."/>
            <person name="Kim D.-U."/>
        </authorList>
    </citation>
    <scope>NUCLEOTIDE SEQUENCE [LARGE SCALE GENOMIC DNA]</scope>
    <source>
        <strain evidence="3 4">DB1703</strain>
    </source>
</reference>
<dbReference type="Pfam" id="PF04909">
    <property type="entry name" value="Amidohydro_2"/>
    <property type="match status" value="1"/>
</dbReference>
<organism evidence="3 4">
    <name type="scientific">Enterovirga aerilata</name>
    <dbReference type="NCBI Taxonomy" id="2730920"/>
    <lineage>
        <taxon>Bacteria</taxon>
        <taxon>Pseudomonadati</taxon>
        <taxon>Pseudomonadota</taxon>
        <taxon>Alphaproteobacteria</taxon>
        <taxon>Hyphomicrobiales</taxon>
        <taxon>Methylobacteriaceae</taxon>
        <taxon>Enterovirga</taxon>
    </lineage>
</organism>
<gene>
    <name evidence="3" type="ORF">HJG44_10580</name>
</gene>
<keyword evidence="4" id="KW-1185">Reference proteome</keyword>
<dbReference type="PANTHER" id="PTHR21240:SF28">
    <property type="entry name" value="ISO-OROTATE DECARBOXYLASE (EUROFUNG)"/>
    <property type="match status" value="1"/>
</dbReference>
<dbReference type="Gene3D" id="3.20.20.140">
    <property type="entry name" value="Metal-dependent hydrolases"/>
    <property type="match status" value="1"/>
</dbReference>
<dbReference type="PANTHER" id="PTHR21240">
    <property type="entry name" value="2-AMINO-3-CARBOXYLMUCONATE-6-SEMIALDEHYDE DECARBOXYLASE"/>
    <property type="match status" value="1"/>
</dbReference>
<dbReference type="SUPFAM" id="SSF51556">
    <property type="entry name" value="Metallo-dependent hydrolases"/>
    <property type="match status" value="1"/>
</dbReference>
<dbReference type="RefSeq" id="WP_171218345.1">
    <property type="nucleotide sequence ID" value="NZ_JABEPP010000003.1"/>
</dbReference>
<accession>A0A849I9R5</accession>
<dbReference type="AlphaFoldDB" id="A0A849I9R5"/>
<comment type="caution">
    <text evidence="3">The sequence shown here is derived from an EMBL/GenBank/DDBJ whole genome shotgun (WGS) entry which is preliminary data.</text>
</comment>
<dbReference type="GO" id="GO:0016787">
    <property type="term" value="F:hydrolase activity"/>
    <property type="evidence" value="ECO:0007669"/>
    <property type="project" value="UniProtKB-KW"/>
</dbReference>
<dbReference type="InterPro" id="IPR032466">
    <property type="entry name" value="Metal_Hydrolase"/>
</dbReference>
<proteinExistence type="predicted"/>
<protein>
    <submittedName>
        <fullName evidence="3">Amidohydrolase family protein</fullName>
    </submittedName>
</protein>
<sequence>MLFRSSTPAFDMNIEGFHTGQHLANARKQADMRGLDDVLVVDVDCHHYETDNFAEILEYIEDPSLKQVALNTYAYKGPSAVLYDQPGYQDLGGRVTRYLERKGEKIPEDGRPREVAQTLRWMDALSVDYACLFPTPMLFLGLHPQPEVEVNMARAYNRWITDNILPANKRLRSMLYLPFNDPDATYRMVQEYGKKDGVIGFMVVSTRYKPVYDNAYMKTYALLEEMGLPLSFHASYHWNDQLVSLTNRFITAHAVGFTFFNAVHCANWVVNGLPERFPKLKVIWIESGLAWIPWLMQRLDNDYRMRTSEAPALKRLPSEYMRDMYYTTQPMEMVNNHKALELTFEMINADTQLLYSSDYPHWDMDLPSTIWDLPFLSEQSKRNILGLNAKRIFGLDVSDRFPENHGRAASPLVDTWRQDVVPAE</sequence>
<name>A0A849I9R5_9HYPH</name>